<accession>A0AAF0WNQ9</accession>
<reference evidence="1" key="2">
    <citation type="submission" date="2022-03" db="EMBL/GenBank/DDBJ databases">
        <title>Draft title - Genomic analysis of global carrot germplasm unveils the trajectory of domestication and the origin of high carotenoid orange carrot.</title>
        <authorList>
            <person name="Iorizzo M."/>
            <person name="Ellison S."/>
            <person name="Senalik D."/>
            <person name="Macko-Podgorni A."/>
            <person name="Grzebelus D."/>
            <person name="Bostan H."/>
            <person name="Rolling W."/>
            <person name="Curaba J."/>
            <person name="Simon P."/>
        </authorList>
    </citation>
    <scope>NUCLEOTIDE SEQUENCE</scope>
    <source>
        <tissue evidence="1">Leaf</tissue>
    </source>
</reference>
<evidence type="ECO:0000313" key="2">
    <source>
        <dbReference type="Proteomes" id="UP000077755"/>
    </source>
</evidence>
<protein>
    <submittedName>
        <fullName evidence="1">Uncharacterized protein</fullName>
    </submittedName>
</protein>
<sequence length="150" mass="16360">MNQNEVLAAEDNIEAVLENVRNMTSQEADAAVHKALEKCCVAVRAAQDASSMEKMAVRHYQALMESLRNNTMTAESENMYSNQTLLEAADEATAKCNAAAQVLQASLTVAVNAKRLVEAIDKAREKRPMTGPLIYVDKSANTQSAMKNLL</sequence>
<evidence type="ECO:0000313" key="1">
    <source>
        <dbReference type="EMBL" id="WOG93012.1"/>
    </source>
</evidence>
<dbReference type="AlphaFoldDB" id="A0AAF0WNQ9"/>
<name>A0AAF0WNQ9_DAUCS</name>
<keyword evidence="2" id="KW-1185">Reference proteome</keyword>
<reference evidence="1" key="1">
    <citation type="journal article" date="2016" name="Nat. Genet.">
        <title>A high-quality carrot genome assembly provides new insights into carotenoid accumulation and asterid genome evolution.</title>
        <authorList>
            <person name="Iorizzo M."/>
            <person name="Ellison S."/>
            <person name="Senalik D."/>
            <person name="Zeng P."/>
            <person name="Satapoomin P."/>
            <person name="Huang J."/>
            <person name="Bowman M."/>
            <person name="Iovene M."/>
            <person name="Sanseverino W."/>
            <person name="Cavagnaro P."/>
            <person name="Yildiz M."/>
            <person name="Macko-Podgorni A."/>
            <person name="Moranska E."/>
            <person name="Grzebelus E."/>
            <person name="Grzebelus D."/>
            <person name="Ashrafi H."/>
            <person name="Zheng Z."/>
            <person name="Cheng S."/>
            <person name="Spooner D."/>
            <person name="Van Deynze A."/>
            <person name="Simon P."/>
        </authorList>
    </citation>
    <scope>NUCLEOTIDE SEQUENCE</scope>
    <source>
        <tissue evidence="1">Leaf</tissue>
    </source>
</reference>
<gene>
    <name evidence="1" type="ORF">DCAR_0312291</name>
</gene>
<dbReference type="EMBL" id="CP093345">
    <property type="protein sequence ID" value="WOG93012.1"/>
    <property type="molecule type" value="Genomic_DNA"/>
</dbReference>
<dbReference type="Proteomes" id="UP000077755">
    <property type="component" value="Chromosome 3"/>
</dbReference>
<proteinExistence type="predicted"/>
<organism evidence="1 2">
    <name type="scientific">Daucus carota subsp. sativus</name>
    <name type="common">Carrot</name>
    <dbReference type="NCBI Taxonomy" id="79200"/>
    <lineage>
        <taxon>Eukaryota</taxon>
        <taxon>Viridiplantae</taxon>
        <taxon>Streptophyta</taxon>
        <taxon>Embryophyta</taxon>
        <taxon>Tracheophyta</taxon>
        <taxon>Spermatophyta</taxon>
        <taxon>Magnoliopsida</taxon>
        <taxon>eudicotyledons</taxon>
        <taxon>Gunneridae</taxon>
        <taxon>Pentapetalae</taxon>
        <taxon>asterids</taxon>
        <taxon>campanulids</taxon>
        <taxon>Apiales</taxon>
        <taxon>Apiaceae</taxon>
        <taxon>Apioideae</taxon>
        <taxon>Scandiceae</taxon>
        <taxon>Daucinae</taxon>
        <taxon>Daucus</taxon>
        <taxon>Daucus sect. Daucus</taxon>
    </lineage>
</organism>